<evidence type="ECO:0000256" key="7">
    <source>
        <dbReference type="ARBA" id="ARBA00022989"/>
    </source>
</evidence>
<comment type="subcellular location">
    <subcellularLocation>
        <location evidence="1">Cell inner membrane</location>
        <topology evidence="1">Single-pass membrane protein</topology>
    </subcellularLocation>
</comment>
<sequence>MHRIEHGHTKGFTLVEALTTTALIAIAASIAVPAFTHMILSNKRSSAAQQIRSLLAHARSSAVTLQRTVTLCASRDGHSCSRTGARHFIVFSDDDQNSAADANEILRKEAVVADMRYELIGSNLDSLRFRASGTAASYGNVVFCPSSDDQYATKLIINSMGRVRSARDMDGDGLIEGSDGNPISCPPE</sequence>
<keyword evidence="6 12" id="KW-0812">Transmembrane</keyword>
<protein>
    <recommendedName>
        <fullName evidence="2">Type II secretion system protein H</fullName>
    </recommendedName>
    <alternativeName>
        <fullName evidence="10">General secretion pathway protein H</fullName>
    </alternativeName>
</protein>
<feature type="domain" description="General secretion pathway GspH" evidence="13">
    <location>
        <begin position="47"/>
        <end position="161"/>
    </location>
</feature>
<dbReference type="InterPro" id="IPR045584">
    <property type="entry name" value="Pilin-like"/>
</dbReference>
<dbReference type="Pfam" id="PF07963">
    <property type="entry name" value="N_methyl"/>
    <property type="match status" value="1"/>
</dbReference>
<evidence type="ECO:0000256" key="9">
    <source>
        <dbReference type="ARBA" id="ARBA00025772"/>
    </source>
</evidence>
<evidence type="ECO:0000256" key="4">
    <source>
        <dbReference type="ARBA" id="ARBA00022481"/>
    </source>
</evidence>
<organism evidence="14 15">
    <name type="scientific">Azotobacter bryophylli</name>
    <dbReference type="NCBI Taxonomy" id="1986537"/>
    <lineage>
        <taxon>Bacteria</taxon>
        <taxon>Pseudomonadati</taxon>
        <taxon>Pseudomonadota</taxon>
        <taxon>Gammaproteobacteria</taxon>
        <taxon>Pseudomonadales</taxon>
        <taxon>Pseudomonadaceae</taxon>
        <taxon>Azotobacter</taxon>
    </lineage>
</organism>
<evidence type="ECO:0000256" key="12">
    <source>
        <dbReference type="SAM" id="Phobius"/>
    </source>
</evidence>
<keyword evidence="3" id="KW-1003">Cell membrane</keyword>
<dbReference type="EMBL" id="JBHRSJ010000034">
    <property type="protein sequence ID" value="MFC2973789.1"/>
    <property type="molecule type" value="Genomic_DNA"/>
</dbReference>
<feature type="transmembrane region" description="Helical" evidence="12">
    <location>
        <begin position="12"/>
        <end position="35"/>
    </location>
</feature>
<dbReference type="InterPro" id="IPR012902">
    <property type="entry name" value="N_methyl_site"/>
</dbReference>
<evidence type="ECO:0000256" key="2">
    <source>
        <dbReference type="ARBA" id="ARBA00021549"/>
    </source>
</evidence>
<dbReference type="SUPFAM" id="SSF54523">
    <property type="entry name" value="Pili subunits"/>
    <property type="match status" value="1"/>
</dbReference>
<keyword evidence="15" id="KW-1185">Reference proteome</keyword>
<dbReference type="Gene3D" id="3.55.40.10">
    <property type="entry name" value="minor pseudopilin epsh domain"/>
    <property type="match status" value="1"/>
</dbReference>
<evidence type="ECO:0000259" key="13">
    <source>
        <dbReference type="Pfam" id="PF12019"/>
    </source>
</evidence>
<evidence type="ECO:0000256" key="11">
    <source>
        <dbReference type="SAM" id="MobiDB-lite"/>
    </source>
</evidence>
<comment type="similarity">
    <text evidence="9">Belongs to the GSP H family.</text>
</comment>
<reference evidence="15" key="1">
    <citation type="journal article" date="2019" name="Int. J. Syst. Evol. Microbiol.">
        <title>The Global Catalogue of Microorganisms (GCM) 10K type strain sequencing project: providing services to taxonomists for standard genome sequencing and annotation.</title>
        <authorList>
            <consortium name="The Broad Institute Genomics Platform"/>
            <consortium name="The Broad Institute Genome Sequencing Center for Infectious Disease"/>
            <person name="Wu L."/>
            <person name="Ma J."/>
        </authorList>
    </citation>
    <scope>NUCLEOTIDE SEQUENCE [LARGE SCALE GENOMIC DNA]</scope>
    <source>
        <strain evidence="15">KCTC 62195</strain>
    </source>
</reference>
<evidence type="ECO:0000256" key="3">
    <source>
        <dbReference type="ARBA" id="ARBA00022475"/>
    </source>
</evidence>
<evidence type="ECO:0000256" key="6">
    <source>
        <dbReference type="ARBA" id="ARBA00022692"/>
    </source>
</evidence>
<dbReference type="NCBIfam" id="TIGR02532">
    <property type="entry name" value="IV_pilin_GFxxxE"/>
    <property type="match status" value="1"/>
</dbReference>
<accession>A0ABV7AW36</accession>
<evidence type="ECO:0000256" key="1">
    <source>
        <dbReference type="ARBA" id="ARBA00004377"/>
    </source>
</evidence>
<feature type="region of interest" description="Disordered" evidence="11">
    <location>
        <begin position="168"/>
        <end position="188"/>
    </location>
</feature>
<keyword evidence="7 12" id="KW-1133">Transmembrane helix</keyword>
<evidence type="ECO:0000256" key="8">
    <source>
        <dbReference type="ARBA" id="ARBA00023136"/>
    </source>
</evidence>
<evidence type="ECO:0000313" key="14">
    <source>
        <dbReference type="EMBL" id="MFC2973789.1"/>
    </source>
</evidence>
<keyword evidence="8 12" id="KW-0472">Membrane</keyword>
<evidence type="ECO:0000313" key="15">
    <source>
        <dbReference type="Proteomes" id="UP001595457"/>
    </source>
</evidence>
<comment type="caution">
    <text evidence="14">The sequence shown here is derived from an EMBL/GenBank/DDBJ whole genome shotgun (WGS) entry which is preliminary data.</text>
</comment>
<dbReference type="Proteomes" id="UP001595457">
    <property type="component" value="Unassembled WGS sequence"/>
</dbReference>
<dbReference type="PROSITE" id="PS00409">
    <property type="entry name" value="PROKAR_NTER_METHYL"/>
    <property type="match status" value="1"/>
</dbReference>
<keyword evidence="5" id="KW-0997">Cell inner membrane</keyword>
<dbReference type="RefSeq" id="WP_377815659.1">
    <property type="nucleotide sequence ID" value="NZ_JBHRSJ010000034.1"/>
</dbReference>
<evidence type="ECO:0000256" key="5">
    <source>
        <dbReference type="ARBA" id="ARBA00022519"/>
    </source>
</evidence>
<dbReference type="Pfam" id="PF12019">
    <property type="entry name" value="GspH"/>
    <property type="match status" value="1"/>
</dbReference>
<keyword evidence="4" id="KW-0488">Methylation</keyword>
<dbReference type="InterPro" id="IPR022346">
    <property type="entry name" value="T2SS_GspH"/>
</dbReference>
<proteinExistence type="inferred from homology"/>
<gene>
    <name evidence="14" type="ORF">ACFOJE_16410</name>
</gene>
<evidence type="ECO:0000256" key="10">
    <source>
        <dbReference type="ARBA" id="ARBA00030775"/>
    </source>
</evidence>
<name>A0ABV7AW36_9GAMM</name>